<protein>
    <recommendedName>
        <fullName evidence="4">3-phytase</fullName>
    </recommendedName>
</protein>
<proteinExistence type="predicted"/>
<dbReference type="OrthoDB" id="6509975at2759"/>
<dbReference type="STRING" id="1043005.A0A074YNZ5"/>
<keyword evidence="3" id="KW-1185">Reference proteome</keyword>
<gene>
    <name evidence="2" type="ORF">AUEXF2481DRAFT_61941</name>
</gene>
<dbReference type="HOGENOM" id="CLU_020880_2_0_1"/>
<dbReference type="CDD" id="cd07061">
    <property type="entry name" value="HP_HAP_like"/>
    <property type="match status" value="1"/>
</dbReference>
<dbReference type="GO" id="GO:0003993">
    <property type="term" value="F:acid phosphatase activity"/>
    <property type="evidence" value="ECO:0007669"/>
    <property type="project" value="TreeGrafter"/>
</dbReference>
<dbReference type="InterPro" id="IPR000560">
    <property type="entry name" value="His_Pase_clade-2"/>
</dbReference>
<dbReference type="RefSeq" id="XP_013348286.1">
    <property type="nucleotide sequence ID" value="XM_013492832.1"/>
</dbReference>
<dbReference type="GeneID" id="25369537"/>
<dbReference type="PANTHER" id="PTHR20963:SF43">
    <property type="entry name" value="PUTATIVE (AFU_ORTHOLOGUE AFUA_7G01240)-RELATED"/>
    <property type="match status" value="1"/>
</dbReference>
<accession>A0A074YNZ5</accession>
<evidence type="ECO:0000313" key="3">
    <source>
        <dbReference type="Proteomes" id="UP000030641"/>
    </source>
</evidence>
<keyword evidence="1" id="KW-0378">Hydrolase</keyword>
<name>A0A074YNZ5_AURSE</name>
<dbReference type="AlphaFoldDB" id="A0A074YNZ5"/>
<dbReference type="PANTHER" id="PTHR20963">
    <property type="entry name" value="MULTIPLE INOSITOL POLYPHOSPHATE PHOSPHATASE-RELATED"/>
    <property type="match status" value="1"/>
</dbReference>
<evidence type="ECO:0000256" key="1">
    <source>
        <dbReference type="ARBA" id="ARBA00022801"/>
    </source>
</evidence>
<dbReference type="OMA" id="FYGDYGF"/>
<dbReference type="InParanoid" id="A0A074YNZ5"/>
<dbReference type="Gene3D" id="3.40.50.1240">
    <property type="entry name" value="Phosphoglycerate mutase-like"/>
    <property type="match status" value="1"/>
</dbReference>
<sequence>MHLTSYHSYAVLAAAIAPAAASTYHHTNQSLVSDIDFISKRWGQISTYYDNPANAFGVKDVGLPAGCQVEQAHTLQRHAQRFPTDYVDDGALAEAFAEKLAEFKAAANSSATFSGPLSFLNSYVYQMNESYLTGIGARTEFNLGVDFWNRYGRIIYNASAGQVGYETDYTNGTARPKSVLRTTSQSRIRESQINWALGFFGPTYEKVPDPQLTDYTSGDLFDLVIIPEGGTENNTLASYDSCFNDFITGIGDLGDQDVFVYIPRYLQNATARLQQHVPTDFKLSNNDTYAMQLICAYEHGFIGMSDFCDFFTADEWNGFENTLDMAYYYDYGFGNPTGRAQGIGYLQELLARLTHQYITVSNSSVNSSITNNSRDFPLDRPFYADFSHDDIIISVLTAMSLDYFRDPPSLTQFPPNPDRHFVLSKMTPFGGHLVTEVIGCSSPNPTAVSKERVQYYPEQYGYSASNATHKFIRMRLNNGILPLDTLRGGACEGRTDGMCALDKFVASQNESYALSNYDYACFGNWTIANTTNGFDYDGTVYLGQAGILENTQPSSDDE</sequence>
<dbReference type="Pfam" id="PF00328">
    <property type="entry name" value="His_Phos_2"/>
    <property type="match status" value="1"/>
</dbReference>
<evidence type="ECO:0000313" key="2">
    <source>
        <dbReference type="EMBL" id="KEQ99415.1"/>
    </source>
</evidence>
<dbReference type="InterPro" id="IPR029033">
    <property type="entry name" value="His_PPase_superfam"/>
</dbReference>
<dbReference type="SUPFAM" id="SSF53254">
    <property type="entry name" value="Phosphoglycerate mutase-like"/>
    <property type="match status" value="1"/>
</dbReference>
<reference evidence="2 3" key="1">
    <citation type="journal article" date="2014" name="BMC Genomics">
        <title>Genome sequencing of four Aureobasidium pullulans varieties: biotechnological potential, stress tolerance, and description of new species.</title>
        <authorList>
            <person name="Gostin Ar C."/>
            <person name="Ohm R.A."/>
            <person name="Kogej T."/>
            <person name="Sonjak S."/>
            <person name="Turk M."/>
            <person name="Zajc J."/>
            <person name="Zalar P."/>
            <person name="Grube M."/>
            <person name="Sun H."/>
            <person name="Han J."/>
            <person name="Sharma A."/>
            <person name="Chiniquy J."/>
            <person name="Ngan C.Y."/>
            <person name="Lipzen A."/>
            <person name="Barry K."/>
            <person name="Grigoriev I.V."/>
            <person name="Gunde-Cimerman N."/>
        </authorList>
    </citation>
    <scope>NUCLEOTIDE SEQUENCE [LARGE SCALE GENOMIC DNA]</scope>
    <source>
        <strain evidence="2 3">EXF-2481</strain>
    </source>
</reference>
<dbReference type="Proteomes" id="UP000030641">
    <property type="component" value="Unassembled WGS sequence"/>
</dbReference>
<evidence type="ECO:0008006" key="4">
    <source>
        <dbReference type="Google" id="ProtNLM"/>
    </source>
</evidence>
<organism evidence="2 3">
    <name type="scientific">Aureobasidium subglaciale (strain EXF-2481)</name>
    <name type="common">Aureobasidium pullulans var. subglaciale</name>
    <dbReference type="NCBI Taxonomy" id="1043005"/>
    <lineage>
        <taxon>Eukaryota</taxon>
        <taxon>Fungi</taxon>
        <taxon>Dikarya</taxon>
        <taxon>Ascomycota</taxon>
        <taxon>Pezizomycotina</taxon>
        <taxon>Dothideomycetes</taxon>
        <taxon>Dothideomycetidae</taxon>
        <taxon>Dothideales</taxon>
        <taxon>Saccotheciaceae</taxon>
        <taxon>Aureobasidium</taxon>
    </lineage>
</organism>
<dbReference type="EMBL" id="KL584750">
    <property type="protein sequence ID" value="KEQ99415.1"/>
    <property type="molecule type" value="Genomic_DNA"/>
</dbReference>